<gene>
    <name evidence="7" type="ORF">SPAPADRAFT_50087</name>
</gene>
<dbReference type="eggNOG" id="KOG2063">
    <property type="taxonomic scope" value="Eukaryota"/>
</dbReference>
<dbReference type="GO" id="GO:0012505">
    <property type="term" value="C:endomembrane system"/>
    <property type="evidence" value="ECO:0007669"/>
    <property type="project" value="UniProtKB-SubCell"/>
</dbReference>
<dbReference type="Pfam" id="PF10367">
    <property type="entry name" value="zf-Vps39_C"/>
    <property type="match status" value="1"/>
</dbReference>
<feature type="region of interest" description="Disordered" evidence="5">
    <location>
        <begin position="43"/>
        <end position="62"/>
    </location>
</feature>
<dbReference type="Proteomes" id="UP000000709">
    <property type="component" value="Unassembled WGS sequence"/>
</dbReference>
<dbReference type="PANTHER" id="PTHR12894:SF49">
    <property type="entry name" value="VAM6_VPS39-LIKE PROTEIN"/>
    <property type="match status" value="1"/>
</dbReference>
<protein>
    <recommendedName>
        <fullName evidence="6">CNH domain-containing protein</fullName>
    </recommendedName>
</protein>
<evidence type="ECO:0000313" key="7">
    <source>
        <dbReference type="EMBL" id="EGW33175.1"/>
    </source>
</evidence>
<keyword evidence="8" id="KW-1185">Reference proteome</keyword>
<proteinExistence type="inferred from homology"/>
<dbReference type="PROSITE" id="PS50219">
    <property type="entry name" value="CNH"/>
    <property type="match status" value="1"/>
</dbReference>
<dbReference type="InterPro" id="IPR000547">
    <property type="entry name" value="Clathrin_H-chain/VPS_repeat"/>
</dbReference>
<keyword evidence="2" id="KW-0472">Membrane</keyword>
<dbReference type="GeneID" id="18871402"/>
<comment type="subcellular location">
    <subcellularLocation>
        <location evidence="1">Endomembrane system</location>
        <topology evidence="1">Peripheral membrane protein</topology>
    </subcellularLocation>
</comment>
<dbReference type="AlphaFoldDB" id="G3ALD2"/>
<dbReference type="PANTHER" id="PTHR12894">
    <property type="entry name" value="CNH DOMAIN CONTAINING"/>
    <property type="match status" value="1"/>
</dbReference>
<dbReference type="EMBL" id="GL996501">
    <property type="protein sequence ID" value="EGW33175.1"/>
    <property type="molecule type" value="Genomic_DNA"/>
</dbReference>
<dbReference type="InterPro" id="IPR019452">
    <property type="entry name" value="VPS39/TGF_beta_rcpt-assoc_1"/>
</dbReference>
<evidence type="ECO:0000259" key="6">
    <source>
        <dbReference type="PROSITE" id="PS50219"/>
    </source>
</evidence>
<dbReference type="GO" id="GO:0006914">
    <property type="term" value="P:autophagy"/>
    <property type="evidence" value="ECO:0007669"/>
    <property type="project" value="TreeGrafter"/>
</dbReference>
<dbReference type="InterPro" id="IPR032914">
    <property type="entry name" value="Vam6/VPS39/TRAP1"/>
</dbReference>
<dbReference type="OMA" id="YECESYD"/>
<dbReference type="InterPro" id="IPR019453">
    <property type="entry name" value="VPS39/TGFA1_Znf"/>
</dbReference>
<dbReference type="InterPro" id="IPR001180">
    <property type="entry name" value="CNH_dom"/>
</dbReference>
<dbReference type="KEGG" id="spaa:SPAPADRAFT_50087"/>
<dbReference type="GO" id="GO:0006886">
    <property type="term" value="P:intracellular protein transport"/>
    <property type="evidence" value="ECO:0007669"/>
    <property type="project" value="UniProtKB-UniRule"/>
</dbReference>
<evidence type="ECO:0000256" key="4">
    <source>
        <dbReference type="PROSITE-ProRule" id="PRU01006"/>
    </source>
</evidence>
<sequence length="971" mass="110534">MIDIIEPCNRIRIPEGSRITSIANDHSKIYAGLSNGDVLVYTKSPTPDNKEQPGSAATTTSGKIRSLNDVKSLFSDNSESKFVSLTATFKNVSSDGTAIDNITTVKLGGEPVKSVIVVTTESSVRIFEIIGTHINQIYKVEDSKAASAVLYLEQHEQRLLYVGIKKKLVVFQISNKTRNLFSFVKLHELTMKDKIRTIDKFNGKILVGLSTDYWIINDQFEVSPLDDTFTHPTSFSYFGLSPVPRLWTINQDDTTLLVRDTQAVTIEPDLTMAVSPVKFQSVPLQIVSIYPLYLLAVYSKKIEVIDSETGDLIQRFQHYINSNQIYITGDDAQITISSGSDILQFTIAPYQQQIDQYLALSGPVTDEPKNDLKHKGLAKAISLVTKIPVHDSLFTGEKAKHMMLRKLYTSKAILLFNSYSKYHEALVEIGSEWLVSFHDILSLFPDFINGESSLFPESLPEEKEMGAIKRVKVDDLTGASINTESEYDTDTASRRSPTLKKSPVMIRRFQKAVNNLIIYLTDQRRILASFQDKPTMQWKGIDITPREIYPAPHDTKKTQLEEVATIIDTSLFLCYFHVKPMLLGPLLRLPSNRCDSKVVNQCLSRGNFGASFIKELLDFYYGRNLHDEALSMLHKLAHESTDELVQGPTLTIQYLQKLTGDHIDLVFKYAGWVLDECDEKVSECRLIFMNDSYQCESYDPEQVLNYLVDRNLGVVYLEWLLNDSDFELKGKQLTNFETKLATLYLDSLKLFTGDDENFYALEYYTKLYNFLKVRTHYDPWKTLKQIPTTQDKFLRLVIFVYKRLEEHQKSIDVLFNQLNDLEGAMDYALDIYGTTPHLGTGLFHKLLDDLLNYDDNFDKIETLLSLHGTKMQIHKVLTQLPDTFPISKLTQFLTHTFANNHKLLHNSRIKAQLYKVGTVNMEDKVLKIQSEGYKISSSKQACAVCNKRLGYAVFGVTKDNQVVHYGCLQSR</sequence>
<evidence type="ECO:0000256" key="5">
    <source>
        <dbReference type="SAM" id="MobiDB-lite"/>
    </source>
</evidence>
<dbReference type="STRING" id="619300.G3ALD2"/>
<dbReference type="SUPFAM" id="SSF50978">
    <property type="entry name" value="WD40 repeat-like"/>
    <property type="match status" value="1"/>
</dbReference>
<evidence type="ECO:0000256" key="3">
    <source>
        <dbReference type="ARBA" id="ARBA00038201"/>
    </source>
</evidence>
<dbReference type="PROSITE" id="PS50236">
    <property type="entry name" value="CHCR"/>
    <property type="match status" value="1"/>
</dbReference>
<comment type="similarity">
    <text evidence="3">Belongs to the VAM6/VPS39 family.</text>
</comment>
<dbReference type="InterPro" id="IPR036322">
    <property type="entry name" value="WD40_repeat_dom_sf"/>
</dbReference>
<dbReference type="HOGENOM" id="CLU_290702_0_0_1"/>
<organism evidence="8">
    <name type="scientific">Spathaspora passalidarum (strain NRRL Y-27907 / 11-Y1)</name>
    <dbReference type="NCBI Taxonomy" id="619300"/>
    <lineage>
        <taxon>Eukaryota</taxon>
        <taxon>Fungi</taxon>
        <taxon>Dikarya</taxon>
        <taxon>Ascomycota</taxon>
        <taxon>Saccharomycotina</taxon>
        <taxon>Pichiomycetes</taxon>
        <taxon>Debaryomycetaceae</taxon>
        <taxon>Spathaspora</taxon>
    </lineage>
</organism>
<accession>G3ALD2</accession>
<reference evidence="7 8" key="1">
    <citation type="journal article" date="2011" name="Proc. Natl. Acad. Sci. U.S.A.">
        <title>Comparative genomics of xylose-fermenting fungi for enhanced biofuel production.</title>
        <authorList>
            <person name="Wohlbach D.J."/>
            <person name="Kuo A."/>
            <person name="Sato T.K."/>
            <person name="Potts K.M."/>
            <person name="Salamov A.A."/>
            <person name="LaButti K.M."/>
            <person name="Sun H."/>
            <person name="Clum A."/>
            <person name="Pangilinan J.L."/>
            <person name="Lindquist E.A."/>
            <person name="Lucas S."/>
            <person name="Lapidus A."/>
            <person name="Jin M."/>
            <person name="Gunawan C."/>
            <person name="Balan V."/>
            <person name="Dale B.E."/>
            <person name="Jeffries T.W."/>
            <person name="Zinkel R."/>
            <person name="Barry K.W."/>
            <person name="Grigoriev I.V."/>
            <person name="Gasch A.P."/>
        </authorList>
    </citation>
    <scope>NUCLEOTIDE SEQUENCE [LARGE SCALE GENOMIC DNA]</scope>
    <source>
        <strain evidence="8">NRRL Y-27907 / 11-Y1</strain>
    </source>
</reference>
<evidence type="ECO:0000256" key="1">
    <source>
        <dbReference type="ARBA" id="ARBA00004184"/>
    </source>
</evidence>
<dbReference type="OrthoDB" id="5325112at2759"/>
<name>G3ALD2_SPAPN</name>
<feature type="domain" description="CNH" evidence="6">
    <location>
        <begin position="16"/>
        <end position="335"/>
    </location>
</feature>
<dbReference type="RefSeq" id="XP_007374690.1">
    <property type="nucleotide sequence ID" value="XM_007374628.1"/>
</dbReference>
<dbReference type="GO" id="GO:0034058">
    <property type="term" value="P:endosomal vesicle fusion"/>
    <property type="evidence" value="ECO:0007669"/>
    <property type="project" value="TreeGrafter"/>
</dbReference>
<evidence type="ECO:0000256" key="2">
    <source>
        <dbReference type="ARBA" id="ARBA00023136"/>
    </source>
</evidence>
<dbReference type="InParanoid" id="G3ALD2"/>
<dbReference type="Pfam" id="PF10366">
    <property type="entry name" value="Vps39_1"/>
    <property type="match status" value="1"/>
</dbReference>
<dbReference type="GO" id="GO:0000329">
    <property type="term" value="C:fungal-type vacuole membrane"/>
    <property type="evidence" value="ECO:0007669"/>
    <property type="project" value="TreeGrafter"/>
</dbReference>
<evidence type="ECO:0000313" key="8">
    <source>
        <dbReference type="Proteomes" id="UP000000709"/>
    </source>
</evidence>
<feature type="repeat" description="CHCR" evidence="4">
    <location>
        <begin position="688"/>
        <end position="855"/>
    </location>
</feature>
<dbReference type="Pfam" id="PF00780">
    <property type="entry name" value="CNH"/>
    <property type="match status" value="1"/>
</dbReference>